<evidence type="ECO:0000256" key="1">
    <source>
        <dbReference type="ARBA" id="ARBA00022676"/>
    </source>
</evidence>
<protein>
    <submittedName>
        <fullName evidence="4">Glycosyltransferase family 4 protein</fullName>
        <ecNumber evidence="4">2.4.-.-</ecNumber>
    </submittedName>
</protein>
<dbReference type="PANTHER" id="PTHR12526">
    <property type="entry name" value="GLYCOSYLTRANSFERASE"/>
    <property type="match status" value="1"/>
</dbReference>
<dbReference type="InterPro" id="IPR028098">
    <property type="entry name" value="Glyco_trans_4-like_N"/>
</dbReference>
<proteinExistence type="predicted"/>
<dbReference type="Pfam" id="PF13579">
    <property type="entry name" value="Glyco_trans_4_4"/>
    <property type="match status" value="1"/>
</dbReference>
<dbReference type="Gene3D" id="3.40.50.2000">
    <property type="entry name" value="Glycogen Phosphorylase B"/>
    <property type="match status" value="2"/>
</dbReference>
<name>A0ABW4SR14_9ACTN</name>
<keyword evidence="5" id="KW-1185">Reference proteome</keyword>
<keyword evidence="2 4" id="KW-0808">Transferase</keyword>
<dbReference type="PANTHER" id="PTHR12526:SF627">
    <property type="entry name" value="D-RHAMNOSYLTRANSFERASE WBPZ"/>
    <property type="match status" value="1"/>
</dbReference>
<dbReference type="GO" id="GO:0016757">
    <property type="term" value="F:glycosyltransferase activity"/>
    <property type="evidence" value="ECO:0007669"/>
    <property type="project" value="UniProtKB-KW"/>
</dbReference>
<accession>A0ABW4SR14</accession>
<evidence type="ECO:0000256" key="2">
    <source>
        <dbReference type="ARBA" id="ARBA00022679"/>
    </source>
</evidence>
<evidence type="ECO:0000313" key="5">
    <source>
        <dbReference type="Proteomes" id="UP001597368"/>
    </source>
</evidence>
<dbReference type="EMBL" id="JBHUFV010000016">
    <property type="protein sequence ID" value="MFD1931906.1"/>
    <property type="molecule type" value="Genomic_DNA"/>
</dbReference>
<dbReference type="Pfam" id="PF13692">
    <property type="entry name" value="Glyco_trans_1_4"/>
    <property type="match status" value="1"/>
</dbReference>
<keyword evidence="1 4" id="KW-0328">Glycosyltransferase</keyword>
<reference evidence="5" key="1">
    <citation type="journal article" date="2019" name="Int. J. Syst. Evol. Microbiol.">
        <title>The Global Catalogue of Microorganisms (GCM) 10K type strain sequencing project: providing services to taxonomists for standard genome sequencing and annotation.</title>
        <authorList>
            <consortium name="The Broad Institute Genomics Platform"/>
            <consortium name="The Broad Institute Genome Sequencing Center for Infectious Disease"/>
            <person name="Wu L."/>
            <person name="Ma J."/>
        </authorList>
    </citation>
    <scope>NUCLEOTIDE SEQUENCE [LARGE SCALE GENOMIC DNA]</scope>
    <source>
        <strain evidence="5">ICMP 6774ER</strain>
    </source>
</reference>
<evidence type="ECO:0000259" key="3">
    <source>
        <dbReference type="Pfam" id="PF13579"/>
    </source>
</evidence>
<gene>
    <name evidence="4" type="ORF">ACFSKW_10495</name>
</gene>
<feature type="domain" description="Glycosyltransferase subfamily 4-like N-terminal" evidence="3">
    <location>
        <begin position="14"/>
        <end position="189"/>
    </location>
</feature>
<dbReference type="Proteomes" id="UP001597368">
    <property type="component" value="Unassembled WGS sequence"/>
</dbReference>
<evidence type="ECO:0000313" key="4">
    <source>
        <dbReference type="EMBL" id="MFD1931906.1"/>
    </source>
</evidence>
<dbReference type="CDD" id="cd03820">
    <property type="entry name" value="GT4_AmsD-like"/>
    <property type="match status" value="1"/>
</dbReference>
<sequence>MKIHYLLLHAYGTGGTIRTVLTQAGWMAAAGHEVEIVTAVRRRTRPGFAFPEGVKVRTLVDQRAGVRPPQLQARVLRRLRGHVVPRGEPAAGYFTPEVEAAVAAWLRGLTGGILVTTRPALNLLAARHASGLVRMIAQEHMNLASHRPAVQKAIRRGYRRFDAVTVLTETDRSHYETVMPGARIIRIPNAVHPMEREPADHASTSVIAAGRLVPQKGFDLLIPAFVKATENRPDWRLRLYGTGPKQAELVTLAEPAASRVALMGRTGAFHQELAASSLYVLSSRFEGLPMVMIEAMAHGLPVVAFDCPTGPGEVITHDVDGVLVPPQDVEALARAIAELIDDEPRRRRLGAQAVRTVRAYSKGVVAPMWLELFNDLQTARRGADRRSLS</sequence>
<dbReference type="SUPFAM" id="SSF53756">
    <property type="entry name" value="UDP-Glycosyltransferase/glycogen phosphorylase"/>
    <property type="match status" value="1"/>
</dbReference>
<comment type="caution">
    <text evidence="4">The sequence shown here is derived from an EMBL/GenBank/DDBJ whole genome shotgun (WGS) entry which is preliminary data.</text>
</comment>
<organism evidence="4 5">
    <name type="scientific">Nonomuraea mangrovi</name>
    <dbReference type="NCBI Taxonomy" id="2316207"/>
    <lineage>
        <taxon>Bacteria</taxon>
        <taxon>Bacillati</taxon>
        <taxon>Actinomycetota</taxon>
        <taxon>Actinomycetes</taxon>
        <taxon>Streptosporangiales</taxon>
        <taxon>Streptosporangiaceae</taxon>
        <taxon>Nonomuraea</taxon>
    </lineage>
</organism>
<dbReference type="EC" id="2.4.-.-" evidence="4"/>
<dbReference type="RefSeq" id="WP_379571690.1">
    <property type="nucleotide sequence ID" value="NZ_JBHUFV010000016.1"/>
</dbReference>